<sequence length="217" mass="24296">MEALEQMPTYVKFMKDFLSKKYKIEDHKMVALTKECSAILQKKLPPKLKDPSSFSIPVSLGKSFSDRALYDLGASINLMPFLIFQKPGLKKGKIKPTKLTLQLAEWSQTCLRGITEDVLVKADKLMLLADFLILDREEDKEIPIILGRPFLATGRTLIDVQKGELIMRVQDQEAVGAVVGALANMERCSKLLIEDFVASSSNSVFSLFLALFILDLP</sequence>
<keyword evidence="1" id="KW-0808">Transferase</keyword>
<evidence type="ECO:0000313" key="1">
    <source>
        <dbReference type="EMBL" id="KAJ7964045.1"/>
    </source>
</evidence>
<protein>
    <submittedName>
        <fullName evidence="1">DNA-directed DNA polymerase</fullName>
    </submittedName>
</protein>
<dbReference type="InterPro" id="IPR021109">
    <property type="entry name" value="Peptidase_aspartic_dom_sf"/>
</dbReference>
<dbReference type="KEGG" id="qsa:O6P43_013914"/>
<accession>A0AAD7LVX5</accession>
<dbReference type="AlphaFoldDB" id="A0AAD7LVX5"/>
<gene>
    <name evidence="1" type="ORF">O6P43_013914</name>
</gene>
<dbReference type="PANTHER" id="PTHR33067:SF39">
    <property type="entry name" value="TRANSCRIPTION FACTOR INTERACTOR AND REGULATOR CCHC(ZN) FAMILY"/>
    <property type="match status" value="1"/>
</dbReference>
<keyword evidence="1" id="KW-0239">DNA-directed DNA polymerase</keyword>
<dbReference type="PANTHER" id="PTHR33067">
    <property type="entry name" value="RNA-DIRECTED DNA POLYMERASE-RELATED"/>
    <property type="match status" value="1"/>
</dbReference>
<dbReference type="Proteomes" id="UP001163823">
    <property type="component" value="Chromosome 6"/>
</dbReference>
<organism evidence="1 2">
    <name type="scientific">Quillaja saponaria</name>
    <name type="common">Soap bark tree</name>
    <dbReference type="NCBI Taxonomy" id="32244"/>
    <lineage>
        <taxon>Eukaryota</taxon>
        <taxon>Viridiplantae</taxon>
        <taxon>Streptophyta</taxon>
        <taxon>Embryophyta</taxon>
        <taxon>Tracheophyta</taxon>
        <taxon>Spermatophyta</taxon>
        <taxon>Magnoliopsida</taxon>
        <taxon>eudicotyledons</taxon>
        <taxon>Gunneridae</taxon>
        <taxon>Pentapetalae</taxon>
        <taxon>rosids</taxon>
        <taxon>fabids</taxon>
        <taxon>Fabales</taxon>
        <taxon>Quillajaceae</taxon>
        <taxon>Quillaja</taxon>
    </lineage>
</organism>
<keyword evidence="2" id="KW-1185">Reference proteome</keyword>
<dbReference type="GO" id="GO:0003887">
    <property type="term" value="F:DNA-directed DNA polymerase activity"/>
    <property type="evidence" value="ECO:0007669"/>
    <property type="project" value="UniProtKB-KW"/>
</dbReference>
<keyword evidence="1" id="KW-0548">Nucleotidyltransferase</keyword>
<reference evidence="1" key="1">
    <citation type="journal article" date="2023" name="Science">
        <title>Elucidation of the pathway for biosynthesis of saponin adjuvants from the soapbark tree.</title>
        <authorList>
            <person name="Reed J."/>
            <person name="Orme A."/>
            <person name="El-Demerdash A."/>
            <person name="Owen C."/>
            <person name="Martin L.B.B."/>
            <person name="Misra R.C."/>
            <person name="Kikuchi S."/>
            <person name="Rejzek M."/>
            <person name="Martin A.C."/>
            <person name="Harkess A."/>
            <person name="Leebens-Mack J."/>
            <person name="Louveau T."/>
            <person name="Stephenson M.J."/>
            <person name="Osbourn A."/>
        </authorList>
    </citation>
    <scope>NUCLEOTIDE SEQUENCE</scope>
    <source>
        <strain evidence="1">S10</strain>
    </source>
</reference>
<comment type="caution">
    <text evidence="1">The sequence shown here is derived from an EMBL/GenBank/DDBJ whole genome shotgun (WGS) entry which is preliminary data.</text>
</comment>
<evidence type="ECO:0000313" key="2">
    <source>
        <dbReference type="Proteomes" id="UP001163823"/>
    </source>
</evidence>
<dbReference type="Gene3D" id="2.40.70.10">
    <property type="entry name" value="Acid Proteases"/>
    <property type="match status" value="1"/>
</dbReference>
<dbReference type="EMBL" id="JARAOO010000006">
    <property type="protein sequence ID" value="KAJ7964045.1"/>
    <property type="molecule type" value="Genomic_DNA"/>
</dbReference>
<dbReference type="CDD" id="cd00303">
    <property type="entry name" value="retropepsin_like"/>
    <property type="match status" value="1"/>
</dbReference>
<name>A0AAD7LVX5_QUISA</name>
<proteinExistence type="predicted"/>